<reference evidence="8" key="3">
    <citation type="submission" date="2020-05" db="UniProtKB">
        <authorList>
            <consortium name="EnsemblMetazoa"/>
        </authorList>
    </citation>
    <scope>IDENTIFICATION</scope>
    <source>
        <strain evidence="8">USDA</strain>
    </source>
</reference>
<feature type="region of interest" description="Disordered" evidence="5">
    <location>
        <begin position="545"/>
        <end position="591"/>
    </location>
</feature>
<evidence type="ECO:0000256" key="1">
    <source>
        <dbReference type="ARBA" id="ARBA00004141"/>
    </source>
</evidence>
<keyword evidence="2 6" id="KW-0812">Transmembrane</keyword>
<feature type="compositionally biased region" description="Polar residues" evidence="5">
    <location>
        <begin position="271"/>
        <end position="282"/>
    </location>
</feature>
<dbReference type="AlphaFoldDB" id="E0VFW9"/>
<name>E0VFW9_PEDHC</name>
<dbReference type="EMBL" id="DS235124">
    <property type="protein sequence ID" value="EEB12275.1"/>
    <property type="molecule type" value="Genomic_DNA"/>
</dbReference>
<dbReference type="GeneID" id="8236667"/>
<dbReference type="OrthoDB" id="10054572at2759"/>
<feature type="region of interest" description="Disordered" evidence="5">
    <location>
        <begin position="237"/>
        <end position="286"/>
    </location>
</feature>
<dbReference type="GO" id="GO:0005886">
    <property type="term" value="C:plasma membrane"/>
    <property type="evidence" value="ECO:0007669"/>
    <property type="project" value="TreeGrafter"/>
</dbReference>
<keyword evidence="4 6" id="KW-0472">Membrane</keyword>
<proteinExistence type="predicted"/>
<dbReference type="Gene3D" id="1.10.1450.10">
    <property type="entry name" value="Tetraspanin"/>
    <property type="match status" value="1"/>
</dbReference>
<dbReference type="VEuPathDB" id="VectorBase:PHUM168470"/>
<organism>
    <name type="scientific">Pediculus humanus subsp. corporis</name>
    <name type="common">Body louse</name>
    <dbReference type="NCBI Taxonomy" id="121224"/>
    <lineage>
        <taxon>Eukaryota</taxon>
        <taxon>Metazoa</taxon>
        <taxon>Ecdysozoa</taxon>
        <taxon>Arthropoda</taxon>
        <taxon>Hexapoda</taxon>
        <taxon>Insecta</taxon>
        <taxon>Pterygota</taxon>
        <taxon>Neoptera</taxon>
        <taxon>Paraneoptera</taxon>
        <taxon>Psocodea</taxon>
        <taxon>Troctomorpha</taxon>
        <taxon>Phthiraptera</taxon>
        <taxon>Anoplura</taxon>
        <taxon>Pediculidae</taxon>
        <taxon>Pediculus</taxon>
    </lineage>
</organism>
<evidence type="ECO:0000313" key="7">
    <source>
        <dbReference type="EMBL" id="EEB12275.1"/>
    </source>
</evidence>
<keyword evidence="3 6" id="KW-1133">Transmembrane helix</keyword>
<dbReference type="PANTHER" id="PTHR19282:SF554">
    <property type="entry name" value="ANTIGEN, PUTATIVE-RELATED"/>
    <property type="match status" value="1"/>
</dbReference>
<feature type="compositionally biased region" description="Polar residues" evidence="5">
    <location>
        <begin position="545"/>
        <end position="563"/>
    </location>
</feature>
<reference evidence="7" key="2">
    <citation type="submission" date="2007-04" db="EMBL/GenBank/DDBJ databases">
        <title>The genome of the human body louse.</title>
        <authorList>
            <consortium name="The Human Body Louse Genome Consortium"/>
            <person name="Kirkness E."/>
            <person name="Walenz B."/>
            <person name="Hass B."/>
            <person name="Bruggner R."/>
            <person name="Strausberg R."/>
        </authorList>
    </citation>
    <scope>NUCLEOTIDE SEQUENCE</scope>
    <source>
        <strain evidence="7">USDA</strain>
    </source>
</reference>
<evidence type="ECO:0000256" key="5">
    <source>
        <dbReference type="SAM" id="MobiDB-lite"/>
    </source>
</evidence>
<feature type="transmembrane region" description="Helical" evidence="6">
    <location>
        <begin position="407"/>
        <end position="429"/>
    </location>
</feature>
<dbReference type="OMA" id="QDVAMRY"/>
<dbReference type="CTD" id="8236667"/>
<gene>
    <name evidence="8" type="primary">8236667</name>
    <name evidence="7" type="ORF">Phum_PHUM168470</name>
</gene>
<dbReference type="EMBL" id="AAZO01001955">
    <property type="status" value="NOT_ANNOTATED_CDS"/>
    <property type="molecule type" value="Genomic_DNA"/>
</dbReference>
<dbReference type="Pfam" id="PF00335">
    <property type="entry name" value="Tetraspanin"/>
    <property type="match status" value="1"/>
</dbReference>
<feature type="transmembrane region" description="Helical" evidence="6">
    <location>
        <begin position="7"/>
        <end position="31"/>
    </location>
</feature>
<evidence type="ECO:0000313" key="9">
    <source>
        <dbReference type="Proteomes" id="UP000009046"/>
    </source>
</evidence>
<comment type="subcellular location">
    <subcellularLocation>
        <location evidence="1">Membrane</location>
        <topology evidence="1">Multi-pass membrane protein</topology>
    </subcellularLocation>
</comment>
<dbReference type="RefSeq" id="XP_002425013.1">
    <property type="nucleotide sequence ID" value="XM_002424968.1"/>
</dbReference>
<evidence type="ECO:0000256" key="4">
    <source>
        <dbReference type="ARBA" id="ARBA00023136"/>
    </source>
</evidence>
<protein>
    <recommendedName>
        <fullName evidence="10">Tetraspanin</fullName>
    </recommendedName>
</protein>
<feature type="transmembrane region" description="Helical" evidence="6">
    <location>
        <begin position="58"/>
        <end position="78"/>
    </location>
</feature>
<evidence type="ECO:0008006" key="10">
    <source>
        <dbReference type="Google" id="ProtNLM"/>
    </source>
</evidence>
<evidence type="ECO:0000256" key="3">
    <source>
        <dbReference type="ARBA" id="ARBA00022989"/>
    </source>
</evidence>
<feature type="compositionally biased region" description="Polar residues" evidence="5">
    <location>
        <begin position="582"/>
        <end position="591"/>
    </location>
</feature>
<dbReference type="InterPro" id="IPR018499">
    <property type="entry name" value="Tetraspanin/Peripherin"/>
</dbReference>
<dbReference type="InterPro" id="IPR008952">
    <property type="entry name" value="Tetraspanin_EC2_sf"/>
</dbReference>
<dbReference type="Proteomes" id="UP000009046">
    <property type="component" value="Unassembled WGS sequence"/>
</dbReference>
<sequence length="607" mass="69001">MNYYRIWIYTCNAVLFVSVLGFIIVAGKVVLVDPRSGLLQLLGCIGAHKLNEKLLNTYWFLLLFLLFGDAFIGVVWIFRFDKIYTDIRPILRQRLQMEYGINQEFTELWDTIQNDLRCCGVEGPQDFNEIDLSKRKSITIGNDTEDLQKTNSFVDESLNRLPENKLLEKSANFLVESTKYYTTDITGLDDNFTDDPNNFYLTTASASNELTTTTTTTKDSNAKQVRHVPESCCRLITEEEPDKNTEEKQKEPQSKPTAIRQRLEKKKNRQQENITSKRSLTTPVPDDICNSSKNCKTWNKRHAKENIRQFRSSHLRQNEIVNKTPHHFSISTNFVTQSEKQNKNFIQFINNNNNNNNNNSTGSNIDIMNTCANINGHSIGTVYGISKTLHFSVGCEVKLKEWMRDSAHLLGVLGYCVIAFLKLCFLGILKYEIREMIQKIKLLQGELQPPILLLSMDSPDENPESQSPQSPHNLCNHMDNAIHLGNPNKSQTNLSTDIPAKEKPDRMRANSLGNALLLLQPHESSQTTPAHQKKIKHMSLQNQRLFSSTPGGDTGNESDTNSHCALLIDGDDASPKKKHSRMSSSNGNNNYECHELQDLLVKRSAQI</sequence>
<dbReference type="eggNOG" id="ENOG502RYZH">
    <property type="taxonomic scope" value="Eukaryota"/>
</dbReference>
<dbReference type="SUPFAM" id="SSF48652">
    <property type="entry name" value="Tetraspanin"/>
    <property type="match status" value="1"/>
</dbReference>
<dbReference type="HOGENOM" id="CLU_031425_0_0_1"/>
<feature type="compositionally biased region" description="Basic and acidic residues" evidence="5">
    <location>
        <begin position="242"/>
        <end position="253"/>
    </location>
</feature>
<dbReference type="InParanoid" id="E0VFW9"/>
<keyword evidence="9" id="KW-1185">Reference proteome</keyword>
<evidence type="ECO:0000313" key="8">
    <source>
        <dbReference type="EnsemblMetazoa" id="PHUM168470-PA"/>
    </source>
</evidence>
<evidence type="ECO:0000256" key="6">
    <source>
        <dbReference type="SAM" id="Phobius"/>
    </source>
</evidence>
<dbReference type="KEGG" id="phu:Phum_PHUM168470"/>
<reference evidence="7" key="1">
    <citation type="submission" date="2007-04" db="EMBL/GenBank/DDBJ databases">
        <title>Annotation of Pediculus humanus corporis strain USDA.</title>
        <authorList>
            <person name="Kirkness E."/>
            <person name="Hannick L."/>
            <person name="Hass B."/>
            <person name="Bruggner R."/>
            <person name="Lawson D."/>
            <person name="Bidwell S."/>
            <person name="Joardar V."/>
            <person name="Caler E."/>
            <person name="Walenz B."/>
            <person name="Inman J."/>
            <person name="Schobel S."/>
            <person name="Galinsky K."/>
            <person name="Amedeo P."/>
            <person name="Strausberg R."/>
        </authorList>
    </citation>
    <scope>NUCLEOTIDE SEQUENCE</scope>
    <source>
        <strain evidence="7">USDA</strain>
    </source>
</reference>
<accession>E0VFW9</accession>
<dbReference type="EnsemblMetazoa" id="PHUM168470-RA">
    <property type="protein sequence ID" value="PHUM168470-PA"/>
    <property type="gene ID" value="PHUM168470"/>
</dbReference>
<dbReference type="PANTHER" id="PTHR19282">
    <property type="entry name" value="TETRASPANIN"/>
    <property type="match status" value="1"/>
</dbReference>
<evidence type="ECO:0000256" key="2">
    <source>
        <dbReference type="ARBA" id="ARBA00022692"/>
    </source>
</evidence>